<proteinExistence type="predicted"/>
<dbReference type="Proteomes" id="UP000800039">
    <property type="component" value="Unassembled WGS sequence"/>
</dbReference>
<dbReference type="GeneID" id="63848098"/>
<dbReference type="EMBL" id="ML976615">
    <property type="protein sequence ID" value="KAF1847497.1"/>
    <property type="molecule type" value="Genomic_DNA"/>
</dbReference>
<reference evidence="2" key="1">
    <citation type="submission" date="2020-01" db="EMBL/GenBank/DDBJ databases">
        <authorList>
            <consortium name="DOE Joint Genome Institute"/>
            <person name="Haridas S."/>
            <person name="Albert R."/>
            <person name="Binder M."/>
            <person name="Bloem J."/>
            <person name="Labutti K."/>
            <person name="Salamov A."/>
            <person name="Andreopoulos B."/>
            <person name="Baker S.E."/>
            <person name="Barry K."/>
            <person name="Bills G."/>
            <person name="Bluhm B.H."/>
            <person name="Cannon C."/>
            <person name="Castanera R."/>
            <person name="Culley D.E."/>
            <person name="Daum C."/>
            <person name="Ezra D."/>
            <person name="Gonzalez J.B."/>
            <person name="Henrissat B."/>
            <person name="Kuo A."/>
            <person name="Liang C."/>
            <person name="Lipzen A."/>
            <person name="Lutzoni F."/>
            <person name="Magnuson J."/>
            <person name="Mondo S."/>
            <person name="Nolan M."/>
            <person name="Ohm R."/>
            <person name="Pangilinan J."/>
            <person name="Park H.-J."/>
            <person name="Ramirez L."/>
            <person name="Alfaro M."/>
            <person name="Sun H."/>
            <person name="Tritt A."/>
            <person name="Yoshinaga Y."/>
            <person name="Zwiers L.-H."/>
            <person name="Turgeon B.G."/>
            <person name="Goodwin S.B."/>
            <person name="Spatafora J.W."/>
            <person name="Crous P.W."/>
            <person name="Grigoriev I.V."/>
        </authorList>
    </citation>
    <scope>NUCLEOTIDE SEQUENCE</scope>
    <source>
        <strain evidence="2">CBS 394.84</strain>
    </source>
</reference>
<gene>
    <name evidence="2" type="ORF">K460DRAFT_332545</name>
</gene>
<keyword evidence="3" id="KW-1185">Reference proteome</keyword>
<feature type="region of interest" description="Disordered" evidence="1">
    <location>
        <begin position="464"/>
        <end position="489"/>
    </location>
</feature>
<dbReference type="RefSeq" id="XP_040790060.1">
    <property type="nucleotide sequence ID" value="XM_040930846.1"/>
</dbReference>
<dbReference type="OrthoDB" id="5349440at2759"/>
<sequence>MSSAGPTFANRKQNPLYIQLFAGTQQFYTSGDRLEGIVRVEPSTRPVHVSIRFKGFSLIYDTSANAIKPEFFEFSRELFVSTGAGENFDILRRGTADDGKVELPFSFTFPQNVRLAPPPNRNWWYSKDSYNHPRFQHSPGFRLPPSCTSLTSVNGPLSPKIMYYLEAYMETILPDSPHTRVRQEVSFIPPAPDYHPTLLQPDLNFGLKLPKHCCRYKFIRTRKLLPGYGEGSKLGKMKDLLLENQLLFGLNSVGEVPFARFNLFATPARILVIGSPIPINVTIQHLDRSKTLLNPPDLFMRRLRVQLLSTFHTFVPNSASARHGTKELVDIVKDITTLCDTKFDAGEGEPLRNELNLLEVGNITMAHEKVIPSFTSYGLCLEHELQVEIWGECATHEFQGIACREQVQIVSGWATTSAHHEDGDIPEEDSRPAYQELDPMLSVHAAGTLSSTHELNSGGAVQEWDAHFNPGPLAHQSESIAVPPPPYVG</sequence>
<dbReference type="InterPro" id="IPR014752">
    <property type="entry name" value="Arrestin-like_C"/>
</dbReference>
<comment type="caution">
    <text evidence="2">The sequence shown here is derived from an EMBL/GenBank/DDBJ whole genome shotgun (WGS) entry which is preliminary data.</text>
</comment>
<dbReference type="Gene3D" id="2.60.40.640">
    <property type="match status" value="1"/>
</dbReference>
<evidence type="ECO:0000256" key="1">
    <source>
        <dbReference type="SAM" id="MobiDB-lite"/>
    </source>
</evidence>
<accession>A0A9P4GLM2</accession>
<evidence type="ECO:0000313" key="2">
    <source>
        <dbReference type="EMBL" id="KAF1847497.1"/>
    </source>
</evidence>
<evidence type="ECO:0000313" key="3">
    <source>
        <dbReference type="Proteomes" id="UP000800039"/>
    </source>
</evidence>
<evidence type="ECO:0008006" key="4">
    <source>
        <dbReference type="Google" id="ProtNLM"/>
    </source>
</evidence>
<protein>
    <recommendedName>
        <fullName evidence="4">Arrestin-like N-terminal domain-containing protein</fullName>
    </recommendedName>
</protein>
<organism evidence="2 3">
    <name type="scientific">Cucurbitaria berberidis CBS 394.84</name>
    <dbReference type="NCBI Taxonomy" id="1168544"/>
    <lineage>
        <taxon>Eukaryota</taxon>
        <taxon>Fungi</taxon>
        <taxon>Dikarya</taxon>
        <taxon>Ascomycota</taxon>
        <taxon>Pezizomycotina</taxon>
        <taxon>Dothideomycetes</taxon>
        <taxon>Pleosporomycetidae</taxon>
        <taxon>Pleosporales</taxon>
        <taxon>Pleosporineae</taxon>
        <taxon>Cucurbitariaceae</taxon>
        <taxon>Cucurbitaria</taxon>
    </lineage>
</organism>
<name>A0A9P4GLM2_9PLEO</name>
<dbReference type="AlphaFoldDB" id="A0A9P4GLM2"/>